<evidence type="ECO:0000256" key="1">
    <source>
        <dbReference type="SAM" id="Phobius"/>
    </source>
</evidence>
<keyword evidence="1" id="KW-1133">Transmembrane helix</keyword>
<dbReference type="EMBL" id="VITO01000006">
    <property type="protein sequence ID" value="TWB27824.1"/>
    <property type="molecule type" value="Genomic_DNA"/>
</dbReference>
<reference evidence="3 4" key="1">
    <citation type="submission" date="2019-06" db="EMBL/GenBank/DDBJ databases">
        <title>Genomic Encyclopedia of Type Strains, Phase IV (KMG-V): Genome sequencing to study the core and pangenomes of soil and plant-associated prokaryotes.</title>
        <authorList>
            <person name="Whitman W."/>
        </authorList>
    </citation>
    <scope>NUCLEOTIDE SEQUENCE [LARGE SCALE GENOMIC DNA]</scope>
    <source>
        <strain evidence="3 4">BR 11865</strain>
    </source>
</reference>
<proteinExistence type="predicted"/>
<keyword evidence="1" id="KW-0812">Transmembrane</keyword>
<evidence type="ECO:0000313" key="4">
    <source>
        <dbReference type="Proteomes" id="UP000316545"/>
    </source>
</evidence>
<feature type="domain" description="DUF4349" evidence="2">
    <location>
        <begin position="73"/>
        <end position="279"/>
    </location>
</feature>
<dbReference type="AlphaFoldDB" id="A0A560G1V7"/>
<comment type="caution">
    <text evidence="3">The sequence shown here is derived from an EMBL/GenBank/DDBJ whole genome shotgun (WGS) entry which is preliminary data.</text>
</comment>
<feature type="transmembrane region" description="Helical" evidence="1">
    <location>
        <begin position="251"/>
        <end position="279"/>
    </location>
</feature>
<protein>
    <submittedName>
        <fullName evidence="3">Uncharacterized protein DUF4349</fullName>
    </submittedName>
</protein>
<keyword evidence="1" id="KW-0472">Membrane</keyword>
<name>A0A560G1V7_9PROT</name>
<dbReference type="PROSITE" id="PS51257">
    <property type="entry name" value="PROKAR_LIPOPROTEIN"/>
    <property type="match status" value="1"/>
</dbReference>
<organism evidence="3 4">
    <name type="scientific">Nitrospirillum amazonense</name>
    <dbReference type="NCBI Taxonomy" id="28077"/>
    <lineage>
        <taxon>Bacteria</taxon>
        <taxon>Pseudomonadati</taxon>
        <taxon>Pseudomonadota</taxon>
        <taxon>Alphaproteobacteria</taxon>
        <taxon>Rhodospirillales</taxon>
        <taxon>Azospirillaceae</taxon>
        <taxon>Nitrospirillum</taxon>
    </lineage>
</organism>
<evidence type="ECO:0000259" key="2">
    <source>
        <dbReference type="Pfam" id="PF14257"/>
    </source>
</evidence>
<sequence length="294" mass="31751">MGRTGWSLAVAAAALLALGGCKKKEEIVYDTYHGPVATGIAPMETPIEAAPPPPSSSGAIAAHTYIAVSHAFTLKLPAAAVEATQQRHLDTCAKLNCVVLKTILEHGPDGMILATTELRLPPQAVEAFTKDLSAPPAEVTAHSRTAEDKTLAVLDVDKRLETKSALRERLTTLLRGTTSKSVHDLLELEQQIAQVQGDIESTTAQRDHLRTITDTVEITINYNGEAPAKPLKEGLNWAPIQDAIKEFGQTLIGSVATLVDFVAIVLPWLPLVVLAAWLLRRFARRLRQRKATVT</sequence>
<dbReference type="RefSeq" id="WP_145616962.1">
    <property type="nucleotide sequence ID" value="NZ_JAYNFR010000001.1"/>
</dbReference>
<dbReference type="Pfam" id="PF14257">
    <property type="entry name" value="DUF4349"/>
    <property type="match status" value="1"/>
</dbReference>
<keyword evidence="4" id="KW-1185">Reference proteome</keyword>
<dbReference type="Proteomes" id="UP000316545">
    <property type="component" value="Unassembled WGS sequence"/>
</dbReference>
<dbReference type="InterPro" id="IPR025645">
    <property type="entry name" value="DUF4349"/>
</dbReference>
<accession>A0A560G1V7</accession>
<evidence type="ECO:0000313" key="3">
    <source>
        <dbReference type="EMBL" id="TWB27824.1"/>
    </source>
</evidence>
<gene>
    <name evidence="3" type="ORF">FBZ88_106289</name>
</gene>